<dbReference type="Proteomes" id="UP000663193">
    <property type="component" value="Chromosome 18"/>
</dbReference>
<organism evidence="3 4">
    <name type="scientific">Phaeosphaeria nodorum (strain SN15 / ATCC MYA-4574 / FGSC 10173)</name>
    <name type="common">Glume blotch fungus</name>
    <name type="synonym">Parastagonospora nodorum</name>
    <dbReference type="NCBI Taxonomy" id="321614"/>
    <lineage>
        <taxon>Eukaryota</taxon>
        <taxon>Fungi</taxon>
        <taxon>Dikarya</taxon>
        <taxon>Ascomycota</taxon>
        <taxon>Pezizomycotina</taxon>
        <taxon>Dothideomycetes</taxon>
        <taxon>Pleosporomycetidae</taxon>
        <taxon>Pleosporales</taxon>
        <taxon>Pleosporineae</taxon>
        <taxon>Phaeosphaeriaceae</taxon>
        <taxon>Parastagonospora</taxon>
    </lineage>
</organism>
<dbReference type="EMBL" id="CP069040">
    <property type="protein sequence ID" value="QRD05023.1"/>
    <property type="molecule type" value="Genomic_DNA"/>
</dbReference>
<accession>A0A7U2FGY1</accession>
<keyword evidence="2" id="KW-0472">Membrane</keyword>
<evidence type="ECO:0000256" key="2">
    <source>
        <dbReference type="SAM" id="Phobius"/>
    </source>
</evidence>
<name>A0A7U2FGY1_PHANO</name>
<protein>
    <submittedName>
        <fullName evidence="3">Uncharacterized protein</fullName>
    </submittedName>
</protein>
<evidence type="ECO:0000256" key="1">
    <source>
        <dbReference type="SAM" id="MobiDB-lite"/>
    </source>
</evidence>
<gene>
    <name evidence="3" type="ORF">JI435_109470</name>
</gene>
<feature type="transmembrane region" description="Helical" evidence="2">
    <location>
        <begin position="113"/>
        <end position="134"/>
    </location>
</feature>
<evidence type="ECO:0000313" key="3">
    <source>
        <dbReference type="EMBL" id="QRD05023.1"/>
    </source>
</evidence>
<dbReference type="OrthoDB" id="3787127at2759"/>
<keyword evidence="2" id="KW-1133">Transmembrane helix</keyword>
<reference evidence="4" key="1">
    <citation type="journal article" date="2021" name="BMC Genomics">
        <title>Chromosome-level genome assembly and manually-curated proteome of model necrotroph Parastagonospora nodorum Sn15 reveals a genome-wide trove of candidate effector homologs, and redundancy of virulence-related functions within an accessory chromosome.</title>
        <authorList>
            <person name="Bertazzoni S."/>
            <person name="Jones D.A.B."/>
            <person name="Phan H.T."/>
            <person name="Tan K.-C."/>
            <person name="Hane J.K."/>
        </authorList>
    </citation>
    <scope>NUCLEOTIDE SEQUENCE [LARGE SCALE GENOMIC DNA]</scope>
    <source>
        <strain evidence="4">SN15 / ATCC MYA-4574 / FGSC 10173)</strain>
    </source>
</reference>
<feature type="region of interest" description="Disordered" evidence="1">
    <location>
        <begin position="141"/>
        <end position="199"/>
    </location>
</feature>
<dbReference type="VEuPathDB" id="FungiDB:JI435_109470"/>
<proteinExistence type="predicted"/>
<sequence length="337" mass="37490">MFTSLTLTALPKNTQKIFVTITSTLPADFPASSLSLRPHRSPVPHPPSPSTLSTSIRQSTYPRPSPPGFLYPDPIVPRAVQNQLQHAYTTQCTDMTGHATSNVIWYLPYGLEVLIFTVMVIGLAWAGRVFLLTFPPRTWRAKKEGEKEERRPVNKPSKYAGRDAHGRGNTSAREGMEEHVELKHRRQPEHQRSKSSPAPAIHFNIPAAIDSPPNPFLYPPSPTQYLSPPHALQPRTSSEWLRQHAAFFSATSSSYSHASSVEYDQEYDIEALEAGTAPRSPSLKAHKKNLSWADLSLERMEGAVSGWMGKVARWTDDDGDEGVLLPVVNGRQQIKAQ</sequence>
<dbReference type="OMA" id="RTWRAKK"/>
<dbReference type="AlphaFoldDB" id="A0A7U2FGY1"/>
<evidence type="ECO:0000313" key="4">
    <source>
        <dbReference type="Proteomes" id="UP000663193"/>
    </source>
</evidence>
<keyword evidence="4" id="KW-1185">Reference proteome</keyword>
<feature type="region of interest" description="Disordered" evidence="1">
    <location>
        <begin position="36"/>
        <end position="63"/>
    </location>
</feature>
<keyword evidence="2" id="KW-0812">Transmembrane</keyword>
<feature type="compositionally biased region" description="Basic and acidic residues" evidence="1">
    <location>
        <begin position="141"/>
        <end position="152"/>
    </location>
</feature>